<reference evidence="1 2" key="1">
    <citation type="journal article" date="2021" name="Cell Host Microbe">
        <title>in vivo commensal control of Clostridioides difficile virulence.</title>
        <authorList>
            <person name="Girinathan B.P."/>
            <person name="Dibenedetto N."/>
            <person name="Worley J.N."/>
            <person name="Peltier J."/>
            <person name="Arrieta-Ortiz M.L."/>
            <person name="Rupa Christinal Immanuel S."/>
            <person name="Lavin R."/>
            <person name="Delaney M.L."/>
            <person name="Cummins C."/>
            <person name="Hoffmann M."/>
            <person name="Luo Y."/>
            <person name="Gonzalez-Escalona N."/>
            <person name="Allard M."/>
            <person name="Onderdonk A.B."/>
            <person name="Gerber G.K."/>
            <person name="Sonenshein A.L."/>
            <person name="Baliga N."/>
            <person name="Dupuy B."/>
            <person name="Bry L."/>
        </authorList>
    </citation>
    <scope>NUCLEOTIDE SEQUENCE [LARGE SCALE GENOMIC DNA]</scope>
    <source>
        <strain evidence="1 2">DSM 599</strain>
    </source>
</reference>
<dbReference type="EMBL" id="JAIKTU010000001">
    <property type="protein sequence ID" value="MBY0754097.1"/>
    <property type="molecule type" value="Genomic_DNA"/>
</dbReference>
<keyword evidence="2" id="KW-1185">Reference proteome</keyword>
<dbReference type="Proteomes" id="UP001299068">
    <property type="component" value="Unassembled WGS sequence"/>
</dbReference>
<dbReference type="RefSeq" id="WP_221858496.1">
    <property type="nucleotide sequence ID" value="NZ_JAIKTU010000001.1"/>
</dbReference>
<protein>
    <submittedName>
        <fullName evidence="1">Uncharacterized protein</fullName>
    </submittedName>
</protein>
<comment type="caution">
    <text evidence="1">The sequence shown here is derived from an EMBL/GenBank/DDBJ whole genome shotgun (WGS) entry which is preliminary data.</text>
</comment>
<proteinExistence type="predicted"/>
<evidence type="ECO:0000313" key="2">
    <source>
        <dbReference type="Proteomes" id="UP001299068"/>
    </source>
</evidence>
<name>A0ABS7KU46_CLOSR</name>
<dbReference type="Gene3D" id="3.40.710.10">
    <property type="entry name" value="DD-peptidase/beta-lactamase superfamily"/>
    <property type="match status" value="1"/>
</dbReference>
<accession>A0ABS7KU46</accession>
<dbReference type="SUPFAM" id="SSF56601">
    <property type="entry name" value="beta-lactamase/transpeptidase-like"/>
    <property type="match status" value="1"/>
</dbReference>
<sequence>MKLSGYFSMDMLPKNCAYGYEENSDATLKANIFSIPIVGGGDGGVFVTANYISKLWDGLLNYKLLNKDITNELLTPQVYVNYDVYYGYGIYIVKRDDSIYKYSIIGGDPGVSFESTVYPNKEIEVTILGNRKFSTYELLMEIENIN</sequence>
<evidence type="ECO:0000313" key="1">
    <source>
        <dbReference type="EMBL" id="MBY0754097.1"/>
    </source>
</evidence>
<gene>
    <name evidence="1" type="ORF">K5V21_01380</name>
</gene>
<organism evidence="1 2">
    <name type="scientific">Clostridium sardiniense</name>
    <name type="common">Clostridium absonum</name>
    <dbReference type="NCBI Taxonomy" id="29369"/>
    <lineage>
        <taxon>Bacteria</taxon>
        <taxon>Bacillati</taxon>
        <taxon>Bacillota</taxon>
        <taxon>Clostridia</taxon>
        <taxon>Eubacteriales</taxon>
        <taxon>Clostridiaceae</taxon>
        <taxon>Clostridium</taxon>
    </lineage>
</organism>
<dbReference type="InterPro" id="IPR012338">
    <property type="entry name" value="Beta-lactam/transpept-like"/>
</dbReference>